<gene>
    <name evidence="6" type="ORF">GOMPHAMPRED_005319</name>
</gene>
<comment type="similarity">
    <text evidence="1">Belongs to the FMO family.</text>
</comment>
<organism evidence="6 7">
    <name type="scientific">Gomphillus americanus</name>
    <dbReference type="NCBI Taxonomy" id="1940652"/>
    <lineage>
        <taxon>Eukaryota</taxon>
        <taxon>Fungi</taxon>
        <taxon>Dikarya</taxon>
        <taxon>Ascomycota</taxon>
        <taxon>Pezizomycotina</taxon>
        <taxon>Lecanoromycetes</taxon>
        <taxon>OSLEUM clade</taxon>
        <taxon>Ostropomycetidae</taxon>
        <taxon>Ostropales</taxon>
        <taxon>Graphidaceae</taxon>
        <taxon>Gomphilloideae</taxon>
        <taxon>Gomphillus</taxon>
    </lineage>
</organism>
<dbReference type="PRINTS" id="PR00368">
    <property type="entry name" value="FADPNR"/>
</dbReference>
<sequence>MRSSLWKLHICAPYLNWMSPKTVAIIGAGPGGLVTAKTFLHSHPRDTFQVTVFEKSNRIGGIWSVTRDQPDGIVPLDMPTNLSRFAVAFSDLDWSSLDLPKGKPIHMHPKAWQVNAYLEEYARRYIPRDTFQLSTKVTSIEKGGDGGWKIRYQSSKSPVEAERHFDFCILASGFYAKAQPLGCQLVGFDVENSPVKLVHSSLYRNLDDVLPDGSKIGTKIIVIGGANSGGEAAAALAFDLSNRQFAPEGQEDGYDIVHIMPQPVYGLPLFVPSADRPGSFVPLDVRFYDLSKRPDQPLKLKVGRHTDDSKKMLHGLIQGMLGSDPHENGLQHPLEKLDGGVSRPKAAIQDNWASFVRSGNIKLQSGRVTSLQSNGPGKPISATVQSSLDPDHATVVDGIAGVIYATGYSPEAALSILEPSVLDALSYDPKYPRLPLLLPEDSLASNPAVATLGFVGLYEGPYWGVMEMQARQLAQRWTSLPSAANQSMSEEPTILERTQNRLDSLLDIRSALKDELDLVPQYIFSDYTAIMEESSRDLNLTRNDGPCAADQGPITPARYLDSGSNKTEADKTIHALHETIRASAEEGRFIPRSVFRGLQGRWNITRELHSEKPEYPTGVFKGEAWFHPRKPTTTTSNNDTLVDKEYLYLESGTLNTNSGLTIPAYKTYVWRFSEEPEKISVWFVKMDARTVDYLYHELNFSAVAVAVTTPADDGSKVQDDDDDDDDGRVEWRAKGDHLCEADMYWTEYAFVFNGVAVEKFEVVHRVKGPNKDYVSKTVYTR</sequence>
<feature type="domain" description="DUF6314" evidence="5">
    <location>
        <begin position="598"/>
        <end position="781"/>
    </location>
</feature>
<name>A0A8H3FQ42_9LECA</name>
<proteinExistence type="inferred from homology"/>
<dbReference type="Pfam" id="PF00743">
    <property type="entry name" value="FMO-like"/>
    <property type="match status" value="1"/>
</dbReference>
<keyword evidence="3" id="KW-0274">FAD</keyword>
<dbReference type="Pfam" id="PF19834">
    <property type="entry name" value="DUF6314"/>
    <property type="match status" value="1"/>
</dbReference>
<evidence type="ECO:0000256" key="1">
    <source>
        <dbReference type="ARBA" id="ARBA00009183"/>
    </source>
</evidence>
<protein>
    <recommendedName>
        <fullName evidence="5">DUF6314 domain-containing protein</fullName>
    </recommendedName>
</protein>
<dbReference type="SUPFAM" id="SSF51905">
    <property type="entry name" value="FAD/NAD(P)-binding domain"/>
    <property type="match status" value="1"/>
</dbReference>
<dbReference type="OrthoDB" id="66881at2759"/>
<dbReference type="InterPro" id="IPR050346">
    <property type="entry name" value="FMO-like"/>
</dbReference>
<dbReference type="GO" id="GO:0050660">
    <property type="term" value="F:flavin adenine dinucleotide binding"/>
    <property type="evidence" value="ECO:0007669"/>
    <property type="project" value="InterPro"/>
</dbReference>
<reference evidence="6" key="1">
    <citation type="submission" date="2021-03" db="EMBL/GenBank/DDBJ databases">
        <authorList>
            <person name="Tagirdzhanova G."/>
        </authorList>
    </citation>
    <scope>NUCLEOTIDE SEQUENCE</scope>
</reference>
<keyword evidence="2" id="KW-0285">Flavoprotein</keyword>
<dbReference type="Proteomes" id="UP000664169">
    <property type="component" value="Unassembled WGS sequence"/>
</dbReference>
<dbReference type="Gene3D" id="3.50.50.60">
    <property type="entry name" value="FAD/NAD(P)-binding domain"/>
    <property type="match status" value="1"/>
</dbReference>
<evidence type="ECO:0000256" key="4">
    <source>
        <dbReference type="ARBA" id="ARBA00023002"/>
    </source>
</evidence>
<dbReference type="GO" id="GO:0004499">
    <property type="term" value="F:N,N-dimethylaniline monooxygenase activity"/>
    <property type="evidence" value="ECO:0007669"/>
    <property type="project" value="InterPro"/>
</dbReference>
<dbReference type="GO" id="GO:0050661">
    <property type="term" value="F:NADP binding"/>
    <property type="evidence" value="ECO:0007669"/>
    <property type="project" value="InterPro"/>
</dbReference>
<comment type="caution">
    <text evidence="6">The sequence shown here is derived from an EMBL/GenBank/DDBJ whole genome shotgun (WGS) entry which is preliminary data.</text>
</comment>
<dbReference type="InterPro" id="IPR045632">
    <property type="entry name" value="DUF6314"/>
</dbReference>
<dbReference type="InterPro" id="IPR020946">
    <property type="entry name" value="Flavin_mOase-like"/>
</dbReference>
<dbReference type="PANTHER" id="PTHR23023">
    <property type="entry name" value="DIMETHYLANILINE MONOOXYGENASE"/>
    <property type="match status" value="1"/>
</dbReference>
<keyword evidence="4" id="KW-0560">Oxidoreductase</keyword>
<dbReference type="AlphaFoldDB" id="A0A8H3FQ42"/>
<accession>A0A8H3FQ42</accession>
<evidence type="ECO:0000313" key="7">
    <source>
        <dbReference type="Proteomes" id="UP000664169"/>
    </source>
</evidence>
<dbReference type="InterPro" id="IPR036188">
    <property type="entry name" value="FAD/NAD-bd_sf"/>
</dbReference>
<evidence type="ECO:0000256" key="2">
    <source>
        <dbReference type="ARBA" id="ARBA00022630"/>
    </source>
</evidence>
<evidence type="ECO:0000259" key="5">
    <source>
        <dbReference type="Pfam" id="PF19834"/>
    </source>
</evidence>
<evidence type="ECO:0000313" key="6">
    <source>
        <dbReference type="EMBL" id="CAF9929112.1"/>
    </source>
</evidence>
<keyword evidence="7" id="KW-1185">Reference proteome</keyword>
<evidence type="ECO:0000256" key="3">
    <source>
        <dbReference type="ARBA" id="ARBA00022827"/>
    </source>
</evidence>
<dbReference type="EMBL" id="CAJPDQ010000031">
    <property type="protein sequence ID" value="CAF9929112.1"/>
    <property type="molecule type" value="Genomic_DNA"/>
</dbReference>